<dbReference type="PANTHER" id="PTHR46797">
    <property type="entry name" value="HTH-TYPE TRANSCRIPTIONAL REGULATOR"/>
    <property type="match status" value="1"/>
</dbReference>
<dbReference type="InterPro" id="IPR013096">
    <property type="entry name" value="Cupin_2"/>
</dbReference>
<reference evidence="5" key="1">
    <citation type="submission" date="2016-10" db="EMBL/GenBank/DDBJ databases">
        <authorList>
            <person name="Varghese N."/>
            <person name="Submissions S."/>
        </authorList>
    </citation>
    <scope>NUCLEOTIDE SEQUENCE [LARGE SCALE GENOMIC DNA]</scope>
    <source>
        <strain evidence="5">DSM 45413</strain>
    </source>
</reference>
<keyword evidence="1" id="KW-0238">DNA-binding</keyword>
<dbReference type="InterPro" id="IPR011051">
    <property type="entry name" value="RmlC_Cupin_sf"/>
</dbReference>
<dbReference type="GO" id="GO:0003700">
    <property type="term" value="F:DNA-binding transcription factor activity"/>
    <property type="evidence" value="ECO:0007669"/>
    <property type="project" value="TreeGrafter"/>
</dbReference>
<dbReference type="GO" id="GO:0003677">
    <property type="term" value="F:DNA binding"/>
    <property type="evidence" value="ECO:0007669"/>
    <property type="project" value="UniProtKB-KW"/>
</dbReference>
<dbReference type="Gene3D" id="2.60.120.10">
    <property type="entry name" value="Jelly Rolls"/>
    <property type="match status" value="1"/>
</dbReference>
<evidence type="ECO:0000256" key="1">
    <source>
        <dbReference type="ARBA" id="ARBA00023125"/>
    </source>
</evidence>
<dbReference type="InterPro" id="IPR001387">
    <property type="entry name" value="Cro/C1-type_HTH"/>
</dbReference>
<dbReference type="PANTHER" id="PTHR46797:SF1">
    <property type="entry name" value="METHYLPHOSPHONATE SYNTHASE"/>
    <property type="match status" value="1"/>
</dbReference>
<dbReference type="Pfam" id="PF07883">
    <property type="entry name" value="Cupin_2"/>
    <property type="match status" value="1"/>
</dbReference>
<dbReference type="PROSITE" id="PS50943">
    <property type="entry name" value="HTH_CROC1"/>
    <property type="match status" value="1"/>
</dbReference>
<accession>A0A1H8UBY9</accession>
<dbReference type="CDD" id="cd02209">
    <property type="entry name" value="cupin_XRE_C"/>
    <property type="match status" value="1"/>
</dbReference>
<proteinExistence type="predicted"/>
<dbReference type="GO" id="GO:0005829">
    <property type="term" value="C:cytosol"/>
    <property type="evidence" value="ECO:0007669"/>
    <property type="project" value="TreeGrafter"/>
</dbReference>
<evidence type="ECO:0000256" key="2">
    <source>
        <dbReference type="SAM" id="MobiDB-lite"/>
    </source>
</evidence>
<evidence type="ECO:0000313" key="4">
    <source>
        <dbReference type="EMBL" id="SEP00616.1"/>
    </source>
</evidence>
<protein>
    <submittedName>
        <fullName evidence="4">Transcriptional regulator, XRE family with cupin sensor</fullName>
    </submittedName>
</protein>
<feature type="region of interest" description="Disordered" evidence="2">
    <location>
        <begin position="1"/>
        <end position="23"/>
    </location>
</feature>
<keyword evidence="5" id="KW-1185">Reference proteome</keyword>
<dbReference type="SMART" id="SM00530">
    <property type="entry name" value="HTH_XRE"/>
    <property type="match status" value="1"/>
</dbReference>
<dbReference type="STRING" id="673521.SAMN05660991_02761"/>
<dbReference type="InterPro" id="IPR010982">
    <property type="entry name" value="Lambda_DNA-bd_dom_sf"/>
</dbReference>
<feature type="compositionally biased region" description="Basic and acidic residues" evidence="2">
    <location>
        <begin position="1"/>
        <end position="21"/>
    </location>
</feature>
<dbReference type="Proteomes" id="UP000198960">
    <property type="component" value="Unassembled WGS sequence"/>
</dbReference>
<dbReference type="AlphaFoldDB" id="A0A1H8UBY9"/>
<name>A0A1H8UBY9_9ACTN</name>
<dbReference type="InterPro" id="IPR014710">
    <property type="entry name" value="RmlC-like_jellyroll"/>
</dbReference>
<evidence type="ECO:0000259" key="3">
    <source>
        <dbReference type="PROSITE" id="PS50943"/>
    </source>
</evidence>
<dbReference type="EMBL" id="FOEE01000008">
    <property type="protein sequence ID" value="SEP00616.1"/>
    <property type="molecule type" value="Genomic_DNA"/>
</dbReference>
<sequence length="202" mass="21430">MRHDGSVAEGRGTGDDRLGRRIRDRRRSQGLTLVALAERAGLSQPFLSQLERGLAQPSMASLHRLARSLGTSTPALMAEAGTDADETRVSLVRAGTGTTVHHDGGSTRSLVEGRAGLLPLEFTVTNPEFDDYYSHAVAEVLYVLAGRIEVDLGGDGRHELGPADCLYYGGSVPHRFRLVGAGPARVLVVQPGGPPARTGPEN</sequence>
<dbReference type="CDD" id="cd00093">
    <property type="entry name" value="HTH_XRE"/>
    <property type="match status" value="1"/>
</dbReference>
<dbReference type="SUPFAM" id="SSF51182">
    <property type="entry name" value="RmlC-like cupins"/>
    <property type="match status" value="1"/>
</dbReference>
<dbReference type="Pfam" id="PF13560">
    <property type="entry name" value="HTH_31"/>
    <property type="match status" value="1"/>
</dbReference>
<feature type="domain" description="HTH cro/C1-type" evidence="3">
    <location>
        <begin position="22"/>
        <end position="76"/>
    </location>
</feature>
<organism evidence="4 5">
    <name type="scientific">Trujillonella endophytica</name>
    <dbReference type="NCBI Taxonomy" id="673521"/>
    <lineage>
        <taxon>Bacteria</taxon>
        <taxon>Bacillati</taxon>
        <taxon>Actinomycetota</taxon>
        <taxon>Actinomycetes</taxon>
        <taxon>Geodermatophilales</taxon>
        <taxon>Geodermatophilaceae</taxon>
        <taxon>Trujillonella</taxon>
    </lineage>
</organism>
<gene>
    <name evidence="4" type="ORF">SAMN05660991_02761</name>
</gene>
<dbReference type="Gene3D" id="1.10.260.40">
    <property type="entry name" value="lambda repressor-like DNA-binding domains"/>
    <property type="match status" value="1"/>
</dbReference>
<dbReference type="InterPro" id="IPR050807">
    <property type="entry name" value="TransReg_Diox_bact_type"/>
</dbReference>
<evidence type="ECO:0000313" key="5">
    <source>
        <dbReference type="Proteomes" id="UP000198960"/>
    </source>
</evidence>
<dbReference type="SUPFAM" id="SSF47413">
    <property type="entry name" value="lambda repressor-like DNA-binding domains"/>
    <property type="match status" value="1"/>
</dbReference>